<dbReference type="Gene3D" id="1.10.530.10">
    <property type="match status" value="1"/>
</dbReference>
<dbReference type="RefSeq" id="WP_126025946.1">
    <property type="nucleotide sequence ID" value="NZ_RXFT01000026.1"/>
</dbReference>
<evidence type="ECO:0000313" key="3">
    <source>
        <dbReference type="Proteomes" id="UP000281118"/>
    </source>
</evidence>
<protein>
    <recommendedName>
        <fullName evidence="1">Transglycosylase SLT domain-containing protein</fullName>
    </recommendedName>
</protein>
<evidence type="ECO:0000313" key="2">
    <source>
        <dbReference type="EMBL" id="RUR71897.1"/>
    </source>
</evidence>
<dbReference type="EMBL" id="RXFT01000026">
    <property type="protein sequence ID" value="RUR71897.1"/>
    <property type="molecule type" value="Genomic_DNA"/>
</dbReference>
<dbReference type="AlphaFoldDB" id="A0A433MVH1"/>
<dbReference type="Pfam" id="PF01464">
    <property type="entry name" value="SLT"/>
    <property type="match status" value="1"/>
</dbReference>
<feature type="domain" description="Transglycosylase SLT" evidence="1">
    <location>
        <begin position="7"/>
        <end position="111"/>
    </location>
</feature>
<organism evidence="2 3">
    <name type="scientific">Variovorax guangxiensis</name>
    <dbReference type="NCBI Taxonomy" id="1775474"/>
    <lineage>
        <taxon>Bacteria</taxon>
        <taxon>Pseudomonadati</taxon>
        <taxon>Pseudomonadota</taxon>
        <taxon>Betaproteobacteria</taxon>
        <taxon>Burkholderiales</taxon>
        <taxon>Comamonadaceae</taxon>
        <taxon>Variovorax</taxon>
    </lineage>
</organism>
<gene>
    <name evidence="2" type="ORF">EJP67_33105</name>
</gene>
<dbReference type="SUPFAM" id="SSF53955">
    <property type="entry name" value="Lysozyme-like"/>
    <property type="match status" value="1"/>
</dbReference>
<sequence length="215" mass="22743">MLDFLVLAEQCAPTVHMDTMRRIVQVESAFNPFAIGVVNGRLDRQPRTLEEAVSTAKWLEQNGFNYSVGLAQVNKANFRRYGLTLETAFEPCPNLKAGGGILTECFLRARKAPRDEQTALRAAFSCYYSGNFITGYREGYVVKVVGSDASLAKAIPVVPKVLAQAGAKAPTAAIPVSRTAKAASPAPTALKQPAAGAAAVPPAQASAQSGSALIF</sequence>
<proteinExistence type="predicted"/>
<name>A0A433MVH1_9BURK</name>
<dbReference type="OrthoDB" id="8565485at2"/>
<comment type="caution">
    <text evidence="2">The sequence shown here is derived from an EMBL/GenBank/DDBJ whole genome shotgun (WGS) entry which is preliminary data.</text>
</comment>
<dbReference type="InterPro" id="IPR008258">
    <property type="entry name" value="Transglycosylase_SLT_dom_1"/>
</dbReference>
<reference evidence="2 3" key="1">
    <citation type="submission" date="2018-12" db="EMBL/GenBank/DDBJ databases">
        <title>The genome sequences of Variovorax guangxiensis DSM 27352.</title>
        <authorList>
            <person name="Gao J."/>
            <person name="Sun J."/>
        </authorList>
    </citation>
    <scope>NUCLEOTIDE SEQUENCE [LARGE SCALE GENOMIC DNA]</scope>
    <source>
        <strain evidence="2 3">DSM 27352</strain>
    </source>
</reference>
<dbReference type="InterPro" id="IPR023346">
    <property type="entry name" value="Lysozyme-like_dom_sf"/>
</dbReference>
<dbReference type="Proteomes" id="UP000281118">
    <property type="component" value="Unassembled WGS sequence"/>
</dbReference>
<evidence type="ECO:0000259" key="1">
    <source>
        <dbReference type="Pfam" id="PF01464"/>
    </source>
</evidence>
<accession>A0A433MVH1</accession>
<dbReference type="CDD" id="cd16892">
    <property type="entry name" value="LT_VirB1-like"/>
    <property type="match status" value="1"/>
</dbReference>